<sequence>MEEDEPLENSNNMTFNETIKPDSVDLSKKVEVAFHNILYVRGVYPSDLFESCKKYDVPIFRSRHVLLTSYISGVVSQVVEEISKGFVNKLILAIQDATTPPYEPLEHFVFDFQYLVDPITNFEDESDRDIRPMTGVGTLADAHVHLRAFLMKINQCNKQITELPQRGSLTWTTFLELNDPTKEPVSESTKKSDLPPQWVPASDPIALKAQVQKSIKIQDFASSSRTTLTREPKKRLIPFKSEGLGMIQLQMFVIEHPQKASLLQEQQATQPHNDTWYLWNPDGVRPKKDDWLRTEEIEFNPTELT</sequence>
<dbReference type="SUPFAM" id="SSF56019">
    <property type="entry name" value="The spindle assembly checkpoint protein mad2"/>
    <property type="match status" value="1"/>
</dbReference>
<name>F4RPD3_MELLP</name>
<dbReference type="InterPro" id="IPR036570">
    <property type="entry name" value="HORMA_dom_sf"/>
</dbReference>
<dbReference type="FunCoup" id="F4RPD3">
    <property type="interactions" value="2"/>
</dbReference>
<dbReference type="RefSeq" id="XP_007410925.1">
    <property type="nucleotide sequence ID" value="XM_007410863.1"/>
</dbReference>
<dbReference type="InterPro" id="IPR045091">
    <property type="entry name" value="Mad2-like"/>
</dbReference>
<dbReference type="InParanoid" id="F4RPD3"/>
<dbReference type="Proteomes" id="UP000001072">
    <property type="component" value="Unassembled WGS sequence"/>
</dbReference>
<dbReference type="EMBL" id="GL883111">
    <property type="protein sequence ID" value="EGG05869.1"/>
    <property type="molecule type" value="Genomic_DNA"/>
</dbReference>
<evidence type="ECO:0000256" key="2">
    <source>
        <dbReference type="SAM" id="MobiDB-lite"/>
    </source>
</evidence>
<dbReference type="AlphaFoldDB" id="F4RPD3"/>
<evidence type="ECO:0000256" key="1">
    <source>
        <dbReference type="ARBA" id="ARBA00010348"/>
    </source>
</evidence>
<feature type="domain" description="HORMA" evidence="3">
    <location>
        <begin position="20"/>
        <end position="253"/>
    </location>
</feature>
<dbReference type="eggNOG" id="KOG3186">
    <property type="taxonomic scope" value="Eukaryota"/>
</dbReference>
<evidence type="ECO:0000259" key="3">
    <source>
        <dbReference type="PROSITE" id="PS50815"/>
    </source>
</evidence>
<accession>F4RPD3</accession>
<dbReference type="VEuPathDB" id="FungiDB:MELLADRAFT_87700"/>
<dbReference type="PANTHER" id="PTHR11842:SF10">
    <property type="entry name" value="MITOTIC SPINDLE ASSEMBLY CHECKPOINT PROTEIN MAD2B"/>
    <property type="match status" value="1"/>
</dbReference>
<keyword evidence="5" id="KW-1185">Reference proteome</keyword>
<proteinExistence type="inferred from homology"/>
<gene>
    <name evidence="4" type="ORF">MELLADRAFT_87700</name>
</gene>
<dbReference type="PROSITE" id="PS50815">
    <property type="entry name" value="HORMA"/>
    <property type="match status" value="1"/>
</dbReference>
<protein>
    <recommendedName>
        <fullName evidence="3">HORMA domain-containing protein</fullName>
    </recommendedName>
</protein>
<dbReference type="Pfam" id="PF02301">
    <property type="entry name" value="HORMA"/>
    <property type="match status" value="1"/>
</dbReference>
<reference evidence="5" key="1">
    <citation type="journal article" date="2011" name="Proc. Natl. Acad. Sci. U.S.A.">
        <title>Obligate biotrophy features unraveled by the genomic analysis of rust fungi.</title>
        <authorList>
            <person name="Duplessis S."/>
            <person name="Cuomo C.A."/>
            <person name="Lin Y.-C."/>
            <person name="Aerts A."/>
            <person name="Tisserant E."/>
            <person name="Veneault-Fourrey C."/>
            <person name="Joly D.L."/>
            <person name="Hacquard S."/>
            <person name="Amselem J."/>
            <person name="Cantarel B.L."/>
            <person name="Chiu R."/>
            <person name="Coutinho P.M."/>
            <person name="Feau N."/>
            <person name="Field M."/>
            <person name="Frey P."/>
            <person name="Gelhaye E."/>
            <person name="Goldberg J."/>
            <person name="Grabherr M.G."/>
            <person name="Kodira C.D."/>
            <person name="Kohler A."/>
            <person name="Kuees U."/>
            <person name="Lindquist E.A."/>
            <person name="Lucas S.M."/>
            <person name="Mago R."/>
            <person name="Mauceli E."/>
            <person name="Morin E."/>
            <person name="Murat C."/>
            <person name="Pangilinan J.L."/>
            <person name="Park R."/>
            <person name="Pearson M."/>
            <person name="Quesneville H."/>
            <person name="Rouhier N."/>
            <person name="Sakthikumar S."/>
            <person name="Salamov A.A."/>
            <person name="Schmutz J."/>
            <person name="Selles B."/>
            <person name="Shapiro H."/>
            <person name="Tanguay P."/>
            <person name="Tuskan G.A."/>
            <person name="Henrissat B."/>
            <person name="Van de Peer Y."/>
            <person name="Rouze P."/>
            <person name="Ellis J.G."/>
            <person name="Dodds P.N."/>
            <person name="Schein J.E."/>
            <person name="Zhong S."/>
            <person name="Hamelin R.C."/>
            <person name="Grigoriev I.V."/>
            <person name="Szabo L.J."/>
            <person name="Martin F."/>
        </authorList>
    </citation>
    <scope>NUCLEOTIDE SEQUENCE [LARGE SCALE GENOMIC DNA]</scope>
    <source>
        <strain evidence="5">98AG31 / pathotype 3-4-7</strain>
    </source>
</reference>
<feature type="region of interest" description="Disordered" evidence="2">
    <location>
        <begin position="180"/>
        <end position="199"/>
    </location>
</feature>
<dbReference type="STRING" id="747676.F4RPD3"/>
<dbReference type="GO" id="GO:0016035">
    <property type="term" value="C:zeta DNA polymerase complex"/>
    <property type="evidence" value="ECO:0007669"/>
    <property type="project" value="TreeGrafter"/>
</dbReference>
<dbReference type="PANTHER" id="PTHR11842">
    <property type="entry name" value="MITOTIC SPINDLE ASSEMBLY CHECKPOINT PROTEIN MAD2"/>
    <property type="match status" value="1"/>
</dbReference>
<dbReference type="GeneID" id="18934613"/>
<feature type="compositionally biased region" description="Basic and acidic residues" evidence="2">
    <location>
        <begin position="180"/>
        <end position="193"/>
    </location>
</feature>
<organism evidence="5">
    <name type="scientific">Melampsora larici-populina (strain 98AG31 / pathotype 3-4-7)</name>
    <name type="common">Poplar leaf rust fungus</name>
    <dbReference type="NCBI Taxonomy" id="747676"/>
    <lineage>
        <taxon>Eukaryota</taxon>
        <taxon>Fungi</taxon>
        <taxon>Dikarya</taxon>
        <taxon>Basidiomycota</taxon>
        <taxon>Pucciniomycotina</taxon>
        <taxon>Pucciniomycetes</taxon>
        <taxon>Pucciniales</taxon>
        <taxon>Melampsoraceae</taxon>
        <taxon>Melampsora</taxon>
    </lineage>
</organism>
<evidence type="ECO:0000313" key="4">
    <source>
        <dbReference type="EMBL" id="EGG05869.1"/>
    </source>
</evidence>
<dbReference type="Gene3D" id="3.30.900.10">
    <property type="entry name" value="HORMA domain"/>
    <property type="match status" value="1"/>
</dbReference>
<dbReference type="HOGENOM" id="CLU_079419_0_0_1"/>
<dbReference type="OrthoDB" id="21254at2759"/>
<dbReference type="InterPro" id="IPR003511">
    <property type="entry name" value="HORMA_dom"/>
</dbReference>
<comment type="similarity">
    <text evidence="1">Belongs to the MAD2 family.</text>
</comment>
<evidence type="ECO:0000313" key="5">
    <source>
        <dbReference type="Proteomes" id="UP000001072"/>
    </source>
</evidence>
<dbReference type="KEGG" id="mlr:MELLADRAFT_87700"/>